<dbReference type="Proteomes" id="UP000015105">
    <property type="component" value="Chromosome 6D"/>
</dbReference>
<evidence type="ECO:0000313" key="2">
    <source>
        <dbReference type="Proteomes" id="UP000015105"/>
    </source>
</evidence>
<dbReference type="Gramene" id="AET6Gv20165800.38">
    <property type="protein sequence ID" value="AET6Gv20165800.38"/>
    <property type="gene ID" value="AET6Gv20165800"/>
</dbReference>
<dbReference type="EnsemblPlants" id="AET6Gv20165800.38">
    <property type="protein sequence ID" value="AET6Gv20165800.38"/>
    <property type="gene ID" value="AET6Gv20165800"/>
</dbReference>
<reference evidence="1" key="3">
    <citation type="journal article" date="2017" name="Nature">
        <title>Genome sequence of the progenitor of the wheat D genome Aegilops tauschii.</title>
        <authorList>
            <person name="Luo M.C."/>
            <person name="Gu Y.Q."/>
            <person name="Puiu D."/>
            <person name="Wang H."/>
            <person name="Twardziok S.O."/>
            <person name="Deal K.R."/>
            <person name="Huo N."/>
            <person name="Zhu T."/>
            <person name="Wang L."/>
            <person name="Wang Y."/>
            <person name="McGuire P.E."/>
            <person name="Liu S."/>
            <person name="Long H."/>
            <person name="Ramasamy R.K."/>
            <person name="Rodriguez J.C."/>
            <person name="Van S.L."/>
            <person name="Yuan L."/>
            <person name="Wang Z."/>
            <person name="Xia Z."/>
            <person name="Xiao L."/>
            <person name="Anderson O.D."/>
            <person name="Ouyang S."/>
            <person name="Liang Y."/>
            <person name="Zimin A.V."/>
            <person name="Pertea G."/>
            <person name="Qi P."/>
            <person name="Bennetzen J.L."/>
            <person name="Dai X."/>
            <person name="Dawson M.W."/>
            <person name="Muller H.G."/>
            <person name="Kugler K."/>
            <person name="Rivarola-Duarte L."/>
            <person name="Spannagl M."/>
            <person name="Mayer K.F.X."/>
            <person name="Lu F.H."/>
            <person name="Bevan M.W."/>
            <person name="Leroy P."/>
            <person name="Li P."/>
            <person name="You F.M."/>
            <person name="Sun Q."/>
            <person name="Liu Z."/>
            <person name="Lyons E."/>
            <person name="Wicker T."/>
            <person name="Salzberg S.L."/>
            <person name="Devos K.M."/>
            <person name="Dvorak J."/>
        </authorList>
    </citation>
    <scope>NUCLEOTIDE SEQUENCE [LARGE SCALE GENOMIC DNA]</scope>
    <source>
        <strain evidence="1">cv. AL8/78</strain>
    </source>
</reference>
<accession>A0A453N081</accession>
<organism evidence="1 2">
    <name type="scientific">Aegilops tauschii subsp. strangulata</name>
    <name type="common">Goatgrass</name>
    <dbReference type="NCBI Taxonomy" id="200361"/>
    <lineage>
        <taxon>Eukaryota</taxon>
        <taxon>Viridiplantae</taxon>
        <taxon>Streptophyta</taxon>
        <taxon>Embryophyta</taxon>
        <taxon>Tracheophyta</taxon>
        <taxon>Spermatophyta</taxon>
        <taxon>Magnoliopsida</taxon>
        <taxon>Liliopsida</taxon>
        <taxon>Poales</taxon>
        <taxon>Poaceae</taxon>
        <taxon>BOP clade</taxon>
        <taxon>Pooideae</taxon>
        <taxon>Triticodae</taxon>
        <taxon>Triticeae</taxon>
        <taxon>Triticinae</taxon>
        <taxon>Aegilops</taxon>
    </lineage>
</organism>
<name>A0A453N081_AEGTS</name>
<reference evidence="1" key="5">
    <citation type="journal article" date="2021" name="G3 (Bethesda)">
        <title>Aegilops tauschii genome assembly Aet v5.0 features greater sequence contiguity and improved annotation.</title>
        <authorList>
            <person name="Wang L."/>
            <person name="Zhu T."/>
            <person name="Rodriguez J.C."/>
            <person name="Deal K.R."/>
            <person name="Dubcovsky J."/>
            <person name="McGuire P.E."/>
            <person name="Lux T."/>
            <person name="Spannagl M."/>
            <person name="Mayer K.F.X."/>
            <person name="Baldrich P."/>
            <person name="Meyers B.C."/>
            <person name="Huo N."/>
            <person name="Gu Y.Q."/>
            <person name="Zhou H."/>
            <person name="Devos K.M."/>
            <person name="Bennetzen J.L."/>
            <person name="Unver T."/>
            <person name="Budak H."/>
            <person name="Gulick P.J."/>
            <person name="Galiba G."/>
            <person name="Kalapos B."/>
            <person name="Nelson D.R."/>
            <person name="Li P."/>
            <person name="You F.M."/>
            <person name="Luo M.C."/>
            <person name="Dvorak J."/>
        </authorList>
    </citation>
    <scope>NUCLEOTIDE SEQUENCE [LARGE SCALE GENOMIC DNA]</scope>
    <source>
        <strain evidence="1">cv. AL8/78</strain>
    </source>
</reference>
<dbReference type="EnsemblPlants" id="AET6Gv20165800.39">
    <property type="protein sequence ID" value="AET6Gv20165800.39"/>
    <property type="gene ID" value="AET6Gv20165800"/>
</dbReference>
<sequence>MPGVLTFTFQALEYLAKSQGIERTRLLATEHAKLAARAIDALPEVGNKVALVSRQALKDLAQKLIRRTK</sequence>
<proteinExistence type="predicted"/>
<evidence type="ECO:0000313" key="1">
    <source>
        <dbReference type="EnsemblPlants" id="AET6Gv20165800.39"/>
    </source>
</evidence>
<protein>
    <submittedName>
        <fullName evidence="1">Uncharacterized protein</fullName>
    </submittedName>
</protein>
<dbReference type="AlphaFoldDB" id="A0A453N081"/>
<dbReference type="Gene3D" id="1.10.600.10">
    <property type="entry name" value="Farnesyl Diphosphate Synthase"/>
    <property type="match status" value="1"/>
</dbReference>
<reference evidence="2" key="1">
    <citation type="journal article" date="2014" name="Science">
        <title>Ancient hybridizations among the ancestral genomes of bread wheat.</title>
        <authorList>
            <consortium name="International Wheat Genome Sequencing Consortium,"/>
            <person name="Marcussen T."/>
            <person name="Sandve S.R."/>
            <person name="Heier L."/>
            <person name="Spannagl M."/>
            <person name="Pfeifer M."/>
            <person name="Jakobsen K.S."/>
            <person name="Wulff B.B."/>
            <person name="Steuernagel B."/>
            <person name="Mayer K.F."/>
            <person name="Olsen O.A."/>
        </authorList>
    </citation>
    <scope>NUCLEOTIDE SEQUENCE [LARGE SCALE GENOMIC DNA]</scope>
    <source>
        <strain evidence="2">cv. AL8/78</strain>
    </source>
</reference>
<dbReference type="InterPro" id="IPR008949">
    <property type="entry name" value="Isoprenoid_synthase_dom_sf"/>
</dbReference>
<reference evidence="1" key="4">
    <citation type="submission" date="2019-03" db="UniProtKB">
        <authorList>
            <consortium name="EnsemblPlants"/>
        </authorList>
    </citation>
    <scope>IDENTIFICATION</scope>
</reference>
<dbReference type="Gramene" id="AET6Gv20165800.39">
    <property type="protein sequence ID" value="AET6Gv20165800.39"/>
    <property type="gene ID" value="AET6Gv20165800"/>
</dbReference>
<reference evidence="2" key="2">
    <citation type="journal article" date="2017" name="Nat. Plants">
        <title>The Aegilops tauschii genome reveals multiple impacts of transposons.</title>
        <authorList>
            <person name="Zhao G."/>
            <person name="Zou C."/>
            <person name="Li K."/>
            <person name="Wang K."/>
            <person name="Li T."/>
            <person name="Gao L."/>
            <person name="Zhang X."/>
            <person name="Wang H."/>
            <person name="Yang Z."/>
            <person name="Liu X."/>
            <person name="Jiang W."/>
            <person name="Mao L."/>
            <person name="Kong X."/>
            <person name="Jiao Y."/>
            <person name="Jia J."/>
        </authorList>
    </citation>
    <scope>NUCLEOTIDE SEQUENCE [LARGE SCALE GENOMIC DNA]</scope>
    <source>
        <strain evidence="2">cv. AL8/78</strain>
    </source>
</reference>
<keyword evidence="2" id="KW-1185">Reference proteome</keyword>